<dbReference type="PANTHER" id="PTHR11592">
    <property type="entry name" value="GLUTATHIONE PEROXIDASE"/>
    <property type="match status" value="1"/>
</dbReference>
<gene>
    <name evidence="7" type="ORF">G3I74_04145</name>
</gene>
<dbReference type="GO" id="GO:0004601">
    <property type="term" value="F:peroxidase activity"/>
    <property type="evidence" value="ECO:0007669"/>
    <property type="project" value="UniProtKB-KW"/>
</dbReference>
<dbReference type="Pfam" id="PF00255">
    <property type="entry name" value="GSHPx"/>
    <property type="match status" value="1"/>
</dbReference>
<dbReference type="Gene3D" id="3.40.30.10">
    <property type="entry name" value="Glutaredoxin"/>
    <property type="match status" value="1"/>
</dbReference>
<evidence type="ECO:0000313" key="7">
    <source>
        <dbReference type="EMBL" id="NDY94915.1"/>
    </source>
</evidence>
<evidence type="ECO:0000256" key="2">
    <source>
        <dbReference type="ARBA" id="ARBA00022559"/>
    </source>
</evidence>
<keyword evidence="6" id="KW-0732">Signal</keyword>
<dbReference type="InterPro" id="IPR000889">
    <property type="entry name" value="Glutathione_peroxidase"/>
</dbReference>
<keyword evidence="3 5" id="KW-0560">Oxidoreductase</keyword>
<evidence type="ECO:0000256" key="4">
    <source>
        <dbReference type="PIRSR" id="PIRSR000303-1"/>
    </source>
</evidence>
<feature type="signal peptide" evidence="6">
    <location>
        <begin position="1"/>
        <end position="22"/>
    </location>
</feature>
<comment type="caution">
    <text evidence="7">The sequence shown here is derived from an EMBL/GenBank/DDBJ whole genome shotgun (WGS) entry which is preliminary data.</text>
</comment>
<dbReference type="PANTHER" id="PTHR11592:SF44">
    <property type="entry name" value="GLUTATHIONE PEROXIDASE"/>
    <property type="match status" value="1"/>
</dbReference>
<name>A0A845V4N4_9GAMM</name>
<evidence type="ECO:0000256" key="5">
    <source>
        <dbReference type="RuleBase" id="RU000499"/>
    </source>
</evidence>
<dbReference type="EMBL" id="JAAGSC010000034">
    <property type="protein sequence ID" value="NDY94915.1"/>
    <property type="molecule type" value="Genomic_DNA"/>
</dbReference>
<feature type="active site" evidence="4">
    <location>
        <position position="62"/>
    </location>
</feature>
<evidence type="ECO:0000313" key="8">
    <source>
        <dbReference type="Proteomes" id="UP000484885"/>
    </source>
</evidence>
<dbReference type="InterPro" id="IPR036249">
    <property type="entry name" value="Thioredoxin-like_sf"/>
</dbReference>
<evidence type="ECO:0000256" key="3">
    <source>
        <dbReference type="ARBA" id="ARBA00023002"/>
    </source>
</evidence>
<dbReference type="RefSeq" id="WP_164210329.1">
    <property type="nucleotide sequence ID" value="NZ_JAAGSC010000034.1"/>
</dbReference>
<dbReference type="SUPFAM" id="SSF52833">
    <property type="entry name" value="Thioredoxin-like"/>
    <property type="match status" value="1"/>
</dbReference>
<keyword evidence="8" id="KW-1185">Reference proteome</keyword>
<dbReference type="CDD" id="cd00340">
    <property type="entry name" value="GSH_Peroxidase"/>
    <property type="match status" value="1"/>
</dbReference>
<dbReference type="PROSITE" id="PS51355">
    <property type="entry name" value="GLUTATHIONE_PEROXID_3"/>
    <property type="match status" value="1"/>
</dbReference>
<dbReference type="PIRSF" id="PIRSF000303">
    <property type="entry name" value="Glutathion_perox"/>
    <property type="match status" value="1"/>
</dbReference>
<dbReference type="GO" id="GO:0034599">
    <property type="term" value="P:cellular response to oxidative stress"/>
    <property type="evidence" value="ECO:0007669"/>
    <property type="project" value="TreeGrafter"/>
</dbReference>
<proteinExistence type="inferred from homology"/>
<dbReference type="PRINTS" id="PR01011">
    <property type="entry name" value="GLUTPROXDASE"/>
</dbReference>
<comment type="similarity">
    <text evidence="1 5">Belongs to the glutathione peroxidase family.</text>
</comment>
<keyword evidence="2 5" id="KW-0575">Peroxidase</keyword>
<feature type="chain" id="PRO_5033067299" description="Glutathione peroxidase" evidence="6">
    <location>
        <begin position="23"/>
        <end position="185"/>
    </location>
</feature>
<dbReference type="InterPro" id="IPR029759">
    <property type="entry name" value="GPX_AS"/>
</dbReference>
<accession>A0A845V4N4</accession>
<organism evidence="7 8">
    <name type="scientific">Wenzhouxiangella limi</name>
    <dbReference type="NCBI Taxonomy" id="2707351"/>
    <lineage>
        <taxon>Bacteria</taxon>
        <taxon>Pseudomonadati</taxon>
        <taxon>Pseudomonadota</taxon>
        <taxon>Gammaproteobacteria</taxon>
        <taxon>Chromatiales</taxon>
        <taxon>Wenzhouxiangellaceae</taxon>
        <taxon>Wenzhouxiangella</taxon>
    </lineage>
</organism>
<protein>
    <recommendedName>
        <fullName evidence="5">Glutathione peroxidase</fullName>
    </recommendedName>
</protein>
<dbReference type="AlphaFoldDB" id="A0A845V4N4"/>
<evidence type="ECO:0000256" key="6">
    <source>
        <dbReference type="SAM" id="SignalP"/>
    </source>
</evidence>
<sequence length="185" mass="19960">MKIRLQLVVAGLLLLIATDAAAAACDNLLDFSHRRLASSQEENLCEAYAGKVLLVVNTASRCGFTGQFSDLEGLYQKYRDDGLVVLGFPSDDFNQELDAEEDTADVCYVNYGVTFPMFATTGVLGEDANALFAALAEAEQAPRWNFTKYLIGRDGGVIESFGSRVEPLDSELEQAVVSALTSPSS</sequence>
<reference evidence="7 8" key="1">
    <citation type="submission" date="2020-02" db="EMBL/GenBank/DDBJ databases">
        <authorList>
            <person name="Zhang X.-Y."/>
        </authorList>
    </citation>
    <scope>NUCLEOTIDE SEQUENCE [LARGE SCALE GENOMIC DNA]</scope>
    <source>
        <strain evidence="7 8">C33</strain>
    </source>
</reference>
<dbReference type="PROSITE" id="PS00460">
    <property type="entry name" value="GLUTATHIONE_PEROXID_1"/>
    <property type="match status" value="1"/>
</dbReference>
<evidence type="ECO:0000256" key="1">
    <source>
        <dbReference type="ARBA" id="ARBA00006926"/>
    </source>
</evidence>
<dbReference type="Proteomes" id="UP000484885">
    <property type="component" value="Unassembled WGS sequence"/>
</dbReference>